<dbReference type="PANTHER" id="PTHR37423:SF2">
    <property type="entry name" value="MEMBRANE-BOUND LYTIC MUREIN TRANSGLYCOSYLASE C"/>
    <property type="match status" value="1"/>
</dbReference>
<dbReference type="EMBL" id="AP026709">
    <property type="protein sequence ID" value="BDQ37707.1"/>
    <property type="molecule type" value="Genomic_DNA"/>
</dbReference>
<gene>
    <name evidence="4" type="ORF">SYK_20670</name>
</gene>
<dbReference type="InterPro" id="IPR023346">
    <property type="entry name" value="Lysozyme-like_dom_sf"/>
</dbReference>
<feature type="chain" id="PRO_5047124323" description="LysM domain-containing protein" evidence="2">
    <location>
        <begin position="26"/>
        <end position="370"/>
    </location>
</feature>
<dbReference type="PROSITE" id="PS51782">
    <property type="entry name" value="LYSM"/>
    <property type="match status" value="1"/>
</dbReference>
<dbReference type="SMART" id="SM00257">
    <property type="entry name" value="LysM"/>
    <property type="match status" value="1"/>
</dbReference>
<dbReference type="CDD" id="cd16894">
    <property type="entry name" value="MltD-like"/>
    <property type="match status" value="1"/>
</dbReference>
<sequence>MPIRRGHIPLLAVFLLFFLTASGFAQSPALTEPMKVAAFPSLESAIRIRGPLEFCGEYVPVHLPEVRERLEKELLLMLWDRAQVILWLKRTGRYFPHIEVVLKGSNMPDDLKYIAVIESALKPHAGSNKGARGIWQFIPSTARNYGLVVNYSIDERRNFYSATKAAVRYMNELHDMFGSWTLGCAGYNMGEQGLKKRIEKQEVKDYYRLHLPRETQRYIPRAIAAKLILSDPARYGFDLRPGDYYSPKQFDRIKLKAKYATPVTLVAKAAKTYYKNIRDLNPQLLSDTIPRGDHILYLPQGAAGDFAKRYHPLIAKYRKTLKPKTYVVKRGDSLTAIARKHRMSLWQLCKLNKLSTKSTIRPGQKLSVSK</sequence>
<name>A0ABM8B1M0_9BACT</name>
<dbReference type="CDD" id="cd00118">
    <property type="entry name" value="LysM"/>
    <property type="match status" value="1"/>
</dbReference>
<dbReference type="Gene3D" id="3.10.350.10">
    <property type="entry name" value="LysM domain"/>
    <property type="match status" value="1"/>
</dbReference>
<evidence type="ECO:0000256" key="2">
    <source>
        <dbReference type="SAM" id="SignalP"/>
    </source>
</evidence>
<keyword evidence="2" id="KW-0732">Signal</keyword>
<dbReference type="Pfam" id="PF01476">
    <property type="entry name" value="LysM"/>
    <property type="match status" value="1"/>
</dbReference>
<evidence type="ECO:0000256" key="1">
    <source>
        <dbReference type="ARBA" id="ARBA00007734"/>
    </source>
</evidence>
<reference evidence="4 5" key="1">
    <citation type="submission" date="2022-08" db="EMBL/GenBank/DDBJ databases">
        <title>Genome Sequence of the sulphate-reducing bacterium, Pseudodesulfovibrio sp. SYK.</title>
        <authorList>
            <person name="Kondo R."/>
            <person name="Kataoka T."/>
        </authorList>
    </citation>
    <scope>NUCLEOTIDE SEQUENCE [LARGE SCALE GENOMIC DNA]</scope>
    <source>
        <strain evidence="4 5">SYK</strain>
    </source>
</reference>
<dbReference type="Gene3D" id="1.10.530.10">
    <property type="match status" value="1"/>
</dbReference>
<dbReference type="InterPro" id="IPR036779">
    <property type="entry name" value="LysM_dom_sf"/>
</dbReference>
<evidence type="ECO:0000313" key="4">
    <source>
        <dbReference type="EMBL" id="BDQ37707.1"/>
    </source>
</evidence>
<accession>A0ABM8B1M0</accession>
<dbReference type="InterPro" id="IPR008258">
    <property type="entry name" value="Transglycosylase_SLT_dom_1"/>
</dbReference>
<dbReference type="InterPro" id="IPR000189">
    <property type="entry name" value="Transglyc_AS"/>
</dbReference>
<protein>
    <recommendedName>
        <fullName evidence="3">LysM domain-containing protein</fullName>
    </recommendedName>
</protein>
<dbReference type="RefSeq" id="WP_281760224.1">
    <property type="nucleotide sequence ID" value="NZ_AP026709.1"/>
</dbReference>
<evidence type="ECO:0000259" key="3">
    <source>
        <dbReference type="PROSITE" id="PS51782"/>
    </source>
</evidence>
<comment type="similarity">
    <text evidence="1">Belongs to the transglycosylase Slt family.</text>
</comment>
<proteinExistence type="inferred from homology"/>
<dbReference type="SUPFAM" id="SSF54106">
    <property type="entry name" value="LysM domain"/>
    <property type="match status" value="1"/>
</dbReference>
<organism evidence="4 5">
    <name type="scientific">Pseudodesulfovibrio nedwellii</name>
    <dbReference type="NCBI Taxonomy" id="2973072"/>
    <lineage>
        <taxon>Bacteria</taxon>
        <taxon>Pseudomonadati</taxon>
        <taxon>Thermodesulfobacteriota</taxon>
        <taxon>Desulfovibrionia</taxon>
        <taxon>Desulfovibrionales</taxon>
        <taxon>Desulfovibrionaceae</taxon>
    </lineage>
</organism>
<feature type="signal peptide" evidence="2">
    <location>
        <begin position="1"/>
        <end position="25"/>
    </location>
</feature>
<dbReference type="InterPro" id="IPR018392">
    <property type="entry name" value="LysM"/>
</dbReference>
<keyword evidence="5" id="KW-1185">Reference proteome</keyword>
<dbReference type="SUPFAM" id="SSF53955">
    <property type="entry name" value="Lysozyme-like"/>
    <property type="match status" value="1"/>
</dbReference>
<feature type="domain" description="LysM" evidence="3">
    <location>
        <begin position="324"/>
        <end position="368"/>
    </location>
</feature>
<dbReference type="PANTHER" id="PTHR37423">
    <property type="entry name" value="SOLUBLE LYTIC MUREIN TRANSGLYCOSYLASE-RELATED"/>
    <property type="match status" value="1"/>
</dbReference>
<evidence type="ECO:0000313" key="5">
    <source>
        <dbReference type="Proteomes" id="UP001317742"/>
    </source>
</evidence>
<dbReference type="PROSITE" id="PS00922">
    <property type="entry name" value="TRANSGLYCOSYLASE"/>
    <property type="match status" value="1"/>
</dbReference>
<dbReference type="Proteomes" id="UP001317742">
    <property type="component" value="Chromosome"/>
</dbReference>
<dbReference type="Pfam" id="PF01464">
    <property type="entry name" value="SLT"/>
    <property type="match status" value="1"/>
</dbReference>